<keyword evidence="2" id="KW-1185">Reference proteome</keyword>
<dbReference type="AlphaFoldDB" id="A0A4Y2SAK3"/>
<dbReference type="PANTHER" id="PTHR22955">
    <property type="entry name" value="RETROTRANSPOSON"/>
    <property type="match status" value="1"/>
</dbReference>
<name>A0A4Y2SAK3_ARAVE</name>
<evidence type="ECO:0008006" key="3">
    <source>
        <dbReference type="Google" id="ProtNLM"/>
    </source>
</evidence>
<organism evidence="1 2">
    <name type="scientific">Araneus ventricosus</name>
    <name type="common">Orbweaver spider</name>
    <name type="synonym">Epeira ventricosa</name>
    <dbReference type="NCBI Taxonomy" id="182803"/>
    <lineage>
        <taxon>Eukaryota</taxon>
        <taxon>Metazoa</taxon>
        <taxon>Ecdysozoa</taxon>
        <taxon>Arthropoda</taxon>
        <taxon>Chelicerata</taxon>
        <taxon>Arachnida</taxon>
        <taxon>Araneae</taxon>
        <taxon>Araneomorphae</taxon>
        <taxon>Entelegynae</taxon>
        <taxon>Araneoidea</taxon>
        <taxon>Araneidae</taxon>
        <taxon>Araneus</taxon>
    </lineage>
</organism>
<accession>A0A4Y2SAK3</accession>
<reference evidence="1 2" key="1">
    <citation type="journal article" date="2019" name="Sci. Rep.">
        <title>Orb-weaving spider Araneus ventricosus genome elucidates the spidroin gene catalogue.</title>
        <authorList>
            <person name="Kono N."/>
            <person name="Nakamura H."/>
            <person name="Ohtoshi R."/>
            <person name="Moran D.A.P."/>
            <person name="Shinohara A."/>
            <person name="Yoshida Y."/>
            <person name="Fujiwara M."/>
            <person name="Mori M."/>
            <person name="Tomita M."/>
            <person name="Arakawa K."/>
        </authorList>
    </citation>
    <scope>NUCLEOTIDE SEQUENCE [LARGE SCALE GENOMIC DNA]</scope>
</reference>
<dbReference type="EMBL" id="BGPR01020421">
    <property type="protein sequence ID" value="GBN84616.1"/>
    <property type="molecule type" value="Genomic_DNA"/>
</dbReference>
<sequence length="129" mass="14679">MNLVCSKSRVVPLKTVSIPRLELCAAELLAKLATKVINSLKMDLSGVNLWSDSNIVLGWIKTNPHLLKNFVANRLNRIQERTNEFIWQHIRSKENPADLVSRGGFAEKIFECSLWWNGTNCSSERISRV</sequence>
<evidence type="ECO:0000313" key="1">
    <source>
        <dbReference type="EMBL" id="GBN84616.1"/>
    </source>
</evidence>
<dbReference type="PANTHER" id="PTHR22955:SF77">
    <property type="entry name" value="ASPARTIC PUTATIVE DOMAIN-CONTAINING PROTEIN-RELATED"/>
    <property type="match status" value="1"/>
</dbReference>
<proteinExistence type="predicted"/>
<dbReference type="Proteomes" id="UP000499080">
    <property type="component" value="Unassembled WGS sequence"/>
</dbReference>
<dbReference type="Pfam" id="PF05380">
    <property type="entry name" value="Peptidase_A17"/>
    <property type="match status" value="1"/>
</dbReference>
<protein>
    <recommendedName>
        <fullName evidence="3">RNase H type-1 domain-containing protein</fullName>
    </recommendedName>
</protein>
<evidence type="ECO:0000313" key="2">
    <source>
        <dbReference type="Proteomes" id="UP000499080"/>
    </source>
</evidence>
<comment type="caution">
    <text evidence="1">The sequence shown here is derived from an EMBL/GenBank/DDBJ whole genome shotgun (WGS) entry which is preliminary data.</text>
</comment>
<dbReference type="OrthoDB" id="6436866at2759"/>
<gene>
    <name evidence="1" type="ORF">AVEN_189049_1</name>
</gene>
<dbReference type="InterPro" id="IPR008042">
    <property type="entry name" value="Retrotrans_Pao"/>
</dbReference>